<sequence length="558" mass="62365">MDRRSFIKLSSLAGVGLTVSTGLAGCVSTAKPQVAAKFTHGVASGDPLQTAVILWTRAVPSDDTNQAQIIWEVAESESFNTLVASGEVSSNATRDFTVKVDVTGLKPGTRYFYRFRSASSVSAVGETKTLPGDAVNEVTFGVFSCSNYPAGFFTPYAEAAKQDSIDYVLHLGDYIYEYDGKGYGTQHAEEMGRTFVADNDTELFTLTDYRKRYALYRTDEGLRSLHQRKPFIVVWDDHEISNDTYKDGAQNHQRDEGDFYARRAAAVQAYYEWLPIRPPFGDSRLEIYRQFTFGKLVDLYMLDTRVLARDKQLVYSDFRDPQTNAFDQQGFVAAMSNPSRGLLGTAQREWLTNNMTKSEAKWQVLGQQLLIGRMHFPASIFNGVPREQVPAHVHTLANAKRRQQAGEDISAEETHMLSMLMPYNLDAWDGYPVERERLLGFIRQLDKPVISLAGDTHNAWHNTLTLNDGTAVATELGTSSVSSPGMENYLKFDDDTAKTLANDLPVLITDLNYCNLHQRGFMTVNFTHDHAVATWHFVDTVRDKAGKVASTYSTKISA</sequence>
<dbReference type="KEGG" id="aal:EP13_16765"/>
<dbReference type="CDD" id="cd07389">
    <property type="entry name" value="MPP_PhoD"/>
    <property type="match status" value="1"/>
</dbReference>
<gene>
    <name evidence="4" type="ORF">EP13_16765</name>
</gene>
<dbReference type="PANTHER" id="PTHR43606">
    <property type="entry name" value="PHOSPHATASE, PUTATIVE (AFU_ORTHOLOGUE AFUA_6G08710)-RELATED"/>
    <property type="match status" value="1"/>
</dbReference>
<dbReference type="InterPro" id="IPR018946">
    <property type="entry name" value="PhoD-like_MPP"/>
</dbReference>
<dbReference type="Pfam" id="PF16655">
    <property type="entry name" value="PhoD_N"/>
    <property type="match status" value="1"/>
</dbReference>
<feature type="domain" description="Phospholipase D N-terminal" evidence="3">
    <location>
        <begin position="40"/>
        <end position="129"/>
    </location>
</feature>
<dbReference type="eggNOG" id="COG3540">
    <property type="taxonomic scope" value="Bacteria"/>
</dbReference>
<evidence type="ECO:0000313" key="4">
    <source>
        <dbReference type="EMBL" id="AIG00201.1"/>
    </source>
</evidence>
<dbReference type="GeneID" id="78256537"/>
<feature type="signal peptide" evidence="1">
    <location>
        <begin position="1"/>
        <end position="24"/>
    </location>
</feature>
<dbReference type="Gene3D" id="2.60.40.380">
    <property type="entry name" value="Purple acid phosphatase-like, N-terminal"/>
    <property type="match status" value="1"/>
</dbReference>
<dbReference type="SUPFAM" id="SSF56300">
    <property type="entry name" value="Metallo-dependent phosphatases"/>
    <property type="match status" value="1"/>
</dbReference>
<evidence type="ECO:0000259" key="2">
    <source>
        <dbReference type="Pfam" id="PF09423"/>
    </source>
</evidence>
<evidence type="ECO:0000259" key="3">
    <source>
        <dbReference type="Pfam" id="PF16655"/>
    </source>
</evidence>
<name>A0A075P5J1_9ALTE</name>
<feature type="domain" description="PhoD-like phosphatase metallophosphatase" evidence="2">
    <location>
        <begin position="140"/>
        <end position="535"/>
    </location>
</feature>
<keyword evidence="5" id="KW-1185">Reference proteome</keyword>
<dbReference type="InterPro" id="IPR032093">
    <property type="entry name" value="PhoD_N"/>
</dbReference>
<dbReference type="InterPro" id="IPR029052">
    <property type="entry name" value="Metallo-depent_PP-like"/>
</dbReference>
<reference evidence="4 5" key="1">
    <citation type="submission" date="2014-06" db="EMBL/GenBank/DDBJ databases">
        <title>Genomes of Alteromonas australica, a world apart.</title>
        <authorList>
            <person name="Gonzaga A."/>
            <person name="Lopez-Perez M."/>
            <person name="Rodriguez-Valera F."/>
        </authorList>
    </citation>
    <scope>NUCLEOTIDE SEQUENCE [LARGE SCALE GENOMIC DNA]</scope>
    <source>
        <strain evidence="4 5">H 17</strain>
    </source>
</reference>
<protein>
    <submittedName>
        <fullName evidence="4">Alkaline phosphatase</fullName>
    </submittedName>
</protein>
<dbReference type="Pfam" id="PF09423">
    <property type="entry name" value="PhoD"/>
    <property type="match status" value="1"/>
</dbReference>
<dbReference type="InterPro" id="IPR052900">
    <property type="entry name" value="Phospholipid_Metab_Enz"/>
</dbReference>
<evidence type="ECO:0000313" key="5">
    <source>
        <dbReference type="Proteomes" id="UP000056090"/>
    </source>
</evidence>
<dbReference type="AlphaFoldDB" id="A0A075P5J1"/>
<evidence type="ECO:0000256" key="1">
    <source>
        <dbReference type="SAM" id="SignalP"/>
    </source>
</evidence>
<dbReference type="EMBL" id="CP008849">
    <property type="protein sequence ID" value="AIG00201.1"/>
    <property type="molecule type" value="Genomic_DNA"/>
</dbReference>
<dbReference type="InterPro" id="IPR038607">
    <property type="entry name" value="PhoD-like_sf"/>
</dbReference>
<keyword evidence="1" id="KW-0732">Signal</keyword>
<accession>A0A075P5J1</accession>
<dbReference type="PANTHER" id="PTHR43606:SF2">
    <property type="entry name" value="ALKALINE PHOSPHATASE FAMILY PROTEIN (AFU_ORTHOLOGUE AFUA_5G03860)"/>
    <property type="match status" value="1"/>
</dbReference>
<dbReference type="RefSeq" id="WP_044058216.1">
    <property type="nucleotide sequence ID" value="NZ_CBCSKJ010000007.1"/>
</dbReference>
<dbReference type="Proteomes" id="UP000056090">
    <property type="component" value="Chromosome"/>
</dbReference>
<organism evidence="4 5">
    <name type="scientific">Alteromonas australica</name>
    <dbReference type="NCBI Taxonomy" id="589873"/>
    <lineage>
        <taxon>Bacteria</taxon>
        <taxon>Pseudomonadati</taxon>
        <taxon>Pseudomonadota</taxon>
        <taxon>Gammaproteobacteria</taxon>
        <taxon>Alteromonadales</taxon>
        <taxon>Alteromonadaceae</taxon>
        <taxon>Alteromonas/Salinimonas group</taxon>
        <taxon>Alteromonas</taxon>
    </lineage>
</organism>
<dbReference type="Gene3D" id="3.60.21.70">
    <property type="entry name" value="PhoD-like phosphatase"/>
    <property type="match status" value="1"/>
</dbReference>
<dbReference type="PROSITE" id="PS51257">
    <property type="entry name" value="PROKAR_LIPOPROTEIN"/>
    <property type="match status" value="1"/>
</dbReference>
<feature type="chain" id="PRO_5001708125" evidence="1">
    <location>
        <begin position="25"/>
        <end position="558"/>
    </location>
</feature>
<proteinExistence type="predicted"/>